<dbReference type="InterPro" id="IPR015806">
    <property type="entry name" value="Pyrv_Knase_insert_dom_sf"/>
</dbReference>
<evidence type="ECO:0000259" key="17">
    <source>
        <dbReference type="Pfam" id="PF00224"/>
    </source>
</evidence>
<dbReference type="GO" id="GO:0004743">
    <property type="term" value="F:pyruvate kinase activity"/>
    <property type="evidence" value="ECO:0000318"/>
    <property type="project" value="GO_Central"/>
</dbReference>
<dbReference type="SMR" id="A0A1D5R021"/>
<gene>
    <name evidence="19" type="primary">LOC710798</name>
</gene>
<evidence type="ECO:0000256" key="2">
    <source>
        <dbReference type="ARBA" id="ARBA00001958"/>
    </source>
</evidence>
<evidence type="ECO:0000256" key="14">
    <source>
        <dbReference type="ARBA" id="ARBA00023317"/>
    </source>
</evidence>
<dbReference type="PANTHER" id="PTHR11817">
    <property type="entry name" value="PYRUVATE KINASE"/>
    <property type="match status" value="1"/>
</dbReference>
<keyword evidence="7 16" id="KW-0808">Transferase</keyword>
<comment type="similarity">
    <text evidence="4 16">Belongs to the pyruvate kinase family.</text>
</comment>
<dbReference type="Pfam" id="PF02887">
    <property type="entry name" value="PK_C"/>
    <property type="match status" value="1"/>
</dbReference>
<dbReference type="PROSITE" id="PS00110">
    <property type="entry name" value="PYRUVATE_KINASE"/>
    <property type="match status" value="1"/>
</dbReference>
<dbReference type="GO" id="GO:0016301">
    <property type="term" value="F:kinase activity"/>
    <property type="evidence" value="ECO:0007669"/>
    <property type="project" value="UniProtKB-KW"/>
</dbReference>
<dbReference type="Bgee" id="ENSMMUG00000042063">
    <property type="expression patterns" value="Expressed in fibroblast and 15 other cell types or tissues"/>
</dbReference>
<evidence type="ECO:0000256" key="6">
    <source>
        <dbReference type="ARBA" id="ARBA00022533"/>
    </source>
</evidence>
<dbReference type="GO" id="GO:0006096">
    <property type="term" value="P:glycolytic process"/>
    <property type="evidence" value="ECO:0000318"/>
    <property type="project" value="GO_Central"/>
</dbReference>
<dbReference type="EC" id="2.7.1.40" evidence="5 16"/>
<dbReference type="PRINTS" id="PR01050">
    <property type="entry name" value="PYRUVTKNASE"/>
</dbReference>
<reference evidence="19" key="4">
    <citation type="submission" date="2025-09" db="UniProtKB">
        <authorList>
            <consortium name="Ensembl"/>
        </authorList>
    </citation>
    <scope>IDENTIFICATION</scope>
    <source>
        <strain evidence="19">17573</strain>
    </source>
</reference>
<dbReference type="GeneTree" id="ENSGT00390000008859"/>
<evidence type="ECO:0000256" key="15">
    <source>
        <dbReference type="ARBA" id="ARBA00057695"/>
    </source>
</evidence>
<dbReference type="CDD" id="cd00288">
    <property type="entry name" value="Pyruvate_Kinase"/>
    <property type="match status" value="1"/>
</dbReference>
<dbReference type="SUPFAM" id="SSF52935">
    <property type="entry name" value="PK C-terminal domain-like"/>
    <property type="match status" value="1"/>
</dbReference>
<dbReference type="InParanoid" id="A0A1D5R021"/>
<evidence type="ECO:0000256" key="16">
    <source>
        <dbReference type="RuleBase" id="RU000504"/>
    </source>
</evidence>
<keyword evidence="8" id="KW-0479">Metal-binding</keyword>
<dbReference type="InterPro" id="IPR040442">
    <property type="entry name" value="Pyrv_kinase-like_dom_sf"/>
</dbReference>
<evidence type="ECO:0000256" key="7">
    <source>
        <dbReference type="ARBA" id="ARBA00022679"/>
    </source>
</evidence>
<dbReference type="eggNOG" id="KOG2323">
    <property type="taxonomic scope" value="Eukaryota"/>
</dbReference>
<sequence>MSKPHSEAGTAVIQTQQLHAAMADTFLEHMCRLDIDSPPATARNTGIICTIGPASRSVETLKEMIKSGMNVARLNFSHGTHEYHAETIKNVRTATEGFASDPILYRPVAVALDTKGPEIRTGLIKGSGTAEVELKKGATLKITLDNAYMEKCDENILWLDYKNICKVVEVGSKIYVDDGLISLQVKQKGADFLVTEVENGGSSGSKKGVNLPGAAVDLPAVSEKDIQDLKFGVEQDVDMVLASFILKAADVHEVRKVLGEKGNNIKIISKIENHEGVRRFDEILQASDGIMVARGDVGIEIPAEKVFLAQKMMIGRCNRAGKPVICATQMLSGETAKGDYPLEAVRMQHLIAREAEAAIYHLQLFEELHRLAPITSDPTEATTVGAVEASFKCCSGAIIVPTKSGRSAHQVARYCPRAPIIAGTRNLQTARQAHLYCGIFPVLCKDPVQEAWAEDVDLRVNFAMNVGKARGFFKKGDVVIVLTGCRPGSGFTNTMRVVPVP</sequence>
<dbReference type="GO" id="GO:0030955">
    <property type="term" value="F:potassium ion binding"/>
    <property type="evidence" value="ECO:0007669"/>
    <property type="project" value="InterPro"/>
</dbReference>
<dbReference type="Ensembl" id="ENSMMUT00000077600.2">
    <property type="protein sequence ID" value="ENSMMUP00000053654.2"/>
    <property type="gene ID" value="ENSMMUG00000042063.2"/>
</dbReference>
<keyword evidence="11" id="KW-0067">ATP-binding</keyword>
<comment type="cofactor">
    <cofactor evidence="1">
        <name>Mg(2+)</name>
        <dbReference type="ChEBI" id="CHEBI:18420"/>
    </cofactor>
</comment>
<reference evidence="19" key="3">
    <citation type="submission" date="2025-08" db="UniProtKB">
        <authorList>
            <consortium name="Ensembl"/>
        </authorList>
    </citation>
    <scope>IDENTIFICATION</scope>
    <source>
        <strain evidence="19">17573</strain>
    </source>
</reference>
<dbReference type="InterPro" id="IPR015793">
    <property type="entry name" value="Pyrv_Knase_brl"/>
</dbReference>
<dbReference type="GO" id="GO:0000287">
    <property type="term" value="F:magnesium ion binding"/>
    <property type="evidence" value="ECO:0007669"/>
    <property type="project" value="InterPro"/>
</dbReference>
<keyword evidence="14" id="KW-0670">Pyruvate</keyword>
<dbReference type="InterPro" id="IPR011037">
    <property type="entry name" value="Pyrv_Knase-like_insert_dom_sf"/>
</dbReference>
<keyword evidence="6" id="KW-0021">Allosteric enzyme</keyword>
<evidence type="ECO:0000256" key="11">
    <source>
        <dbReference type="ARBA" id="ARBA00022840"/>
    </source>
</evidence>
<dbReference type="Gene3D" id="3.40.1380.20">
    <property type="entry name" value="Pyruvate kinase, C-terminal domain"/>
    <property type="match status" value="2"/>
</dbReference>
<comment type="catalytic activity">
    <reaction evidence="16">
        <text>pyruvate + ATP = phosphoenolpyruvate + ADP + H(+)</text>
        <dbReference type="Rhea" id="RHEA:18157"/>
        <dbReference type="ChEBI" id="CHEBI:15361"/>
        <dbReference type="ChEBI" id="CHEBI:15378"/>
        <dbReference type="ChEBI" id="CHEBI:30616"/>
        <dbReference type="ChEBI" id="CHEBI:58702"/>
        <dbReference type="ChEBI" id="CHEBI:456216"/>
        <dbReference type="EC" id="2.7.1.40"/>
    </reaction>
</comment>
<keyword evidence="20" id="KW-1185">Reference proteome</keyword>
<dbReference type="Proteomes" id="UP000006718">
    <property type="component" value="Chromosome 12"/>
</dbReference>
<dbReference type="GO" id="GO:0005524">
    <property type="term" value="F:ATP binding"/>
    <property type="evidence" value="ECO:0007669"/>
    <property type="project" value="UniProtKB-KW"/>
</dbReference>
<dbReference type="Pfam" id="PF00224">
    <property type="entry name" value="PK"/>
    <property type="match status" value="1"/>
</dbReference>
<evidence type="ECO:0000256" key="9">
    <source>
        <dbReference type="ARBA" id="ARBA00022741"/>
    </source>
</evidence>
<comment type="pathway">
    <text evidence="3 16">Carbohydrate degradation; glycolysis; pyruvate from D-glyceraldehyde 3-phosphate: step 5/5.</text>
</comment>
<dbReference type="InterPro" id="IPR015813">
    <property type="entry name" value="Pyrv/PenolPyrv_kinase-like_dom"/>
</dbReference>
<accession>A0A1D5R021</accession>
<evidence type="ECO:0000256" key="13">
    <source>
        <dbReference type="ARBA" id="ARBA00023152"/>
    </source>
</evidence>
<dbReference type="FunCoup" id="A0A1D5R021">
    <property type="interactions" value="1286"/>
</dbReference>
<comment type="function">
    <text evidence="15">Catalyzes the final rate-limiting step of glycolysis by mediating the transfer of a phosphoryl group from phosphoenolpyruvate (PEP) to ADP, generating ATP. The ratio between the highly active tetrameric form and nearly inactive dimeric form determines whether glucose carbons are channeled to biosynthetic processes or used for glycolytic ATP production. The transition between the 2 forms contributes to the control of glycolysis and is important for tumor cell proliferation and survival.</text>
</comment>
<dbReference type="InterPro" id="IPR036918">
    <property type="entry name" value="Pyrv_Knase_C_sf"/>
</dbReference>
<dbReference type="Gene3D" id="2.40.33.10">
    <property type="entry name" value="PK beta-barrel domain-like"/>
    <property type="match status" value="1"/>
</dbReference>
<dbReference type="GO" id="GO:0005737">
    <property type="term" value="C:cytoplasm"/>
    <property type="evidence" value="ECO:0000318"/>
    <property type="project" value="GO_Central"/>
</dbReference>
<dbReference type="OMA" id="RVAHGMK"/>
<evidence type="ECO:0000313" key="20">
    <source>
        <dbReference type="Proteomes" id="UP000006718"/>
    </source>
</evidence>
<keyword evidence="10 16" id="KW-0418">Kinase</keyword>
<dbReference type="VEuPathDB" id="HostDB:ENSMMUG00000042063"/>
<keyword evidence="9" id="KW-0547">Nucleotide-binding</keyword>
<evidence type="ECO:0000259" key="18">
    <source>
        <dbReference type="Pfam" id="PF02887"/>
    </source>
</evidence>
<keyword evidence="12 16" id="KW-0460">Magnesium</keyword>
<proteinExistence type="inferred from homology"/>
<feature type="domain" description="Pyruvate kinase barrel" evidence="17">
    <location>
        <begin position="43"/>
        <end position="331"/>
    </location>
</feature>
<evidence type="ECO:0000256" key="10">
    <source>
        <dbReference type="ARBA" id="ARBA00022777"/>
    </source>
</evidence>
<evidence type="ECO:0000256" key="5">
    <source>
        <dbReference type="ARBA" id="ARBA00012142"/>
    </source>
</evidence>
<evidence type="ECO:0000256" key="4">
    <source>
        <dbReference type="ARBA" id="ARBA00008663"/>
    </source>
</evidence>
<dbReference type="FunFam" id="2.40.33.10:FF:000023">
    <property type="entry name" value="Pyruvate kinase PKM"/>
    <property type="match status" value="1"/>
</dbReference>
<evidence type="ECO:0000313" key="19">
    <source>
        <dbReference type="Ensembl" id="ENSMMUP00000053654.2"/>
    </source>
</evidence>
<reference evidence="20" key="1">
    <citation type="journal article" date="2007" name="Science">
        <title>Evolutionary and biomedical insights from the rhesus macaque genome.</title>
        <authorList>
            <person name="Gibbs R.A."/>
            <person name="Rogers J."/>
            <person name="Katze M.G."/>
            <person name="Bumgarner R."/>
            <person name="Weinstock G.M."/>
            <person name="Mardis E.R."/>
            <person name="Remington K.A."/>
            <person name="Strausberg R.L."/>
            <person name="Venter J.C."/>
            <person name="Wilson R.K."/>
            <person name="Batzer M.A."/>
            <person name="Bustamante C.D."/>
            <person name="Eichler E.E."/>
            <person name="Hahn M.W."/>
            <person name="Hardison R.C."/>
            <person name="Makova K.D."/>
            <person name="Miller W."/>
            <person name="Milosavljevic A."/>
            <person name="Palermo R.E."/>
            <person name="Siepel A."/>
            <person name="Sikela J.M."/>
            <person name="Attaway T."/>
            <person name="Bell S."/>
            <person name="Bernard K.E."/>
            <person name="Buhay C.J."/>
            <person name="Chandrabose M.N."/>
            <person name="Dao M."/>
            <person name="Davis C."/>
            <person name="Delehaunty K.D."/>
            <person name="Ding Y."/>
            <person name="Dinh H.H."/>
            <person name="Dugan-Rocha S."/>
            <person name="Fulton L.A."/>
            <person name="Gabisi R.A."/>
            <person name="Garner T.T."/>
            <person name="Godfrey J."/>
            <person name="Hawes A.C."/>
            <person name="Hernandez J."/>
            <person name="Hines S."/>
            <person name="Holder M."/>
            <person name="Hume J."/>
            <person name="Jhangiani S.N."/>
            <person name="Joshi V."/>
            <person name="Khan Z.M."/>
            <person name="Kirkness E.F."/>
            <person name="Cree A."/>
            <person name="Fowler R.G."/>
            <person name="Lee S."/>
            <person name="Lewis L.R."/>
            <person name="Li Z."/>
            <person name="Liu Y.-S."/>
            <person name="Moore S.M."/>
            <person name="Muzny D."/>
            <person name="Nazareth L.V."/>
            <person name="Ngo D.N."/>
            <person name="Okwuonu G.O."/>
            <person name="Pai G."/>
            <person name="Parker D."/>
            <person name="Paul H.A."/>
            <person name="Pfannkoch C."/>
            <person name="Pohl C.S."/>
            <person name="Rogers Y.-H.C."/>
            <person name="Ruiz S.J."/>
            <person name="Sabo A."/>
            <person name="Santibanez J."/>
            <person name="Schneider B.W."/>
            <person name="Smith S.M."/>
            <person name="Sodergren E."/>
            <person name="Svatek A.F."/>
            <person name="Utterback T.R."/>
            <person name="Vattathil S."/>
            <person name="Warren W."/>
            <person name="White C.S."/>
            <person name="Chinwalla A.T."/>
            <person name="Feng Y."/>
            <person name="Halpern A.L."/>
            <person name="Hillier L.W."/>
            <person name="Huang X."/>
            <person name="Minx P."/>
            <person name="Nelson J.O."/>
            <person name="Pepin K.H."/>
            <person name="Qin X."/>
            <person name="Sutton G.G."/>
            <person name="Venter E."/>
            <person name="Walenz B.P."/>
            <person name="Wallis J.W."/>
            <person name="Worley K.C."/>
            <person name="Yang S.-P."/>
            <person name="Jones S.M."/>
            <person name="Marra M.A."/>
            <person name="Rocchi M."/>
            <person name="Schein J.E."/>
            <person name="Baertsch R."/>
            <person name="Clarke L."/>
            <person name="Csuros M."/>
            <person name="Glasscock J."/>
            <person name="Harris R.A."/>
            <person name="Havlak P."/>
            <person name="Jackson A.R."/>
            <person name="Jiang H."/>
            <person name="Liu Y."/>
            <person name="Messina D.N."/>
            <person name="Shen Y."/>
            <person name="Song H.X.-Z."/>
            <person name="Wylie T."/>
            <person name="Zhang L."/>
            <person name="Birney E."/>
            <person name="Han K."/>
            <person name="Konkel M.K."/>
            <person name="Lee J."/>
            <person name="Smit A.F.A."/>
            <person name="Ullmer B."/>
            <person name="Wang H."/>
            <person name="Xing J."/>
            <person name="Burhans R."/>
            <person name="Cheng Z."/>
            <person name="Karro J.E."/>
            <person name="Ma J."/>
            <person name="Raney B."/>
            <person name="She X."/>
            <person name="Cox M.J."/>
            <person name="Demuth J.P."/>
            <person name="Dumas L.J."/>
            <person name="Han S.-G."/>
            <person name="Hopkins J."/>
            <person name="Karimpour-Fard A."/>
            <person name="Kim Y.H."/>
            <person name="Pollack J.R."/>
            <person name="Vinar T."/>
            <person name="Addo-Quaye C."/>
            <person name="Degenhardt J."/>
            <person name="Denby A."/>
            <person name="Hubisz M.J."/>
            <person name="Indap A."/>
            <person name="Kosiol C."/>
            <person name="Lahn B.T."/>
            <person name="Lawson H.A."/>
            <person name="Marklein A."/>
            <person name="Nielsen R."/>
            <person name="Vallender E.J."/>
            <person name="Clark A.G."/>
            <person name="Ferguson B."/>
            <person name="Hernandez R.D."/>
            <person name="Hirani K."/>
            <person name="Kehrer-Sawatzki H."/>
            <person name="Kolb J."/>
            <person name="Patil S."/>
            <person name="Pu L.-L."/>
            <person name="Ren Y."/>
            <person name="Smith D.G."/>
            <person name="Wheeler D.A."/>
            <person name="Schenck I."/>
            <person name="Ball E.V."/>
            <person name="Chen R."/>
            <person name="Cooper D.N."/>
            <person name="Giardine B."/>
            <person name="Hsu F."/>
            <person name="Kent W.J."/>
            <person name="Lesk A."/>
            <person name="Nelson D.L."/>
            <person name="O'brien W.E."/>
            <person name="Pruefer K."/>
            <person name="Stenson P.D."/>
            <person name="Wallace J.C."/>
            <person name="Ke H."/>
            <person name="Liu X.-M."/>
            <person name="Wang P."/>
            <person name="Xiang A.P."/>
            <person name="Yang F."/>
            <person name="Barber G.P."/>
            <person name="Haussler D."/>
            <person name="Karolchik D."/>
            <person name="Kern A.D."/>
            <person name="Kuhn R.M."/>
            <person name="Smith K.E."/>
            <person name="Zwieg A.S."/>
        </authorList>
    </citation>
    <scope>NUCLEOTIDE SEQUENCE [LARGE SCALE GENOMIC DNA]</scope>
    <source>
        <strain evidence="20">17573</strain>
    </source>
</reference>
<dbReference type="SUPFAM" id="SSF51621">
    <property type="entry name" value="Phosphoenolpyruvate/pyruvate domain"/>
    <property type="match status" value="1"/>
</dbReference>
<feature type="domain" description="Pyruvate kinase C-terminal" evidence="18">
    <location>
        <begin position="380"/>
        <end position="498"/>
    </location>
</feature>
<evidence type="ECO:0000256" key="1">
    <source>
        <dbReference type="ARBA" id="ARBA00001946"/>
    </source>
</evidence>
<comment type="cofactor">
    <cofactor evidence="2">
        <name>K(+)</name>
        <dbReference type="ChEBI" id="CHEBI:29103"/>
    </cofactor>
</comment>
<evidence type="ECO:0000256" key="3">
    <source>
        <dbReference type="ARBA" id="ARBA00004997"/>
    </source>
</evidence>
<dbReference type="GO" id="GO:0032869">
    <property type="term" value="P:cellular response to insulin stimulus"/>
    <property type="evidence" value="ECO:0000318"/>
    <property type="project" value="GO_Central"/>
</dbReference>
<dbReference type="NCBIfam" id="TIGR01064">
    <property type="entry name" value="pyruv_kin"/>
    <property type="match status" value="1"/>
</dbReference>
<dbReference type="FunFam" id="3.40.1380.20:FF:000001">
    <property type="entry name" value="Pyruvate kinase"/>
    <property type="match status" value="1"/>
</dbReference>
<dbReference type="InterPro" id="IPR001697">
    <property type="entry name" value="Pyr_Knase"/>
</dbReference>
<dbReference type="InterPro" id="IPR018209">
    <property type="entry name" value="Pyrv_Knase_AS"/>
</dbReference>
<dbReference type="STRING" id="9544.ENSMMUP00000053654"/>
<evidence type="ECO:0000256" key="12">
    <source>
        <dbReference type="ARBA" id="ARBA00022842"/>
    </source>
</evidence>
<dbReference type="SUPFAM" id="SSF50800">
    <property type="entry name" value="PK beta-barrel domain-like"/>
    <property type="match status" value="1"/>
</dbReference>
<protein>
    <recommendedName>
        <fullName evidence="5 16">Pyruvate kinase</fullName>
        <ecNumber evidence="5 16">2.7.1.40</ecNumber>
    </recommendedName>
</protein>
<reference evidence="19" key="2">
    <citation type="submission" date="2019-01" db="EMBL/GenBank/DDBJ databases">
        <authorList>
            <person name="Graves T."/>
            <person name="Eichler E.E."/>
            <person name="Wilson R.K."/>
        </authorList>
    </citation>
    <scope>NUCLEOTIDE SEQUENCE [LARGE SCALE GENOMIC DNA]</scope>
    <source>
        <strain evidence="19">17573</strain>
    </source>
</reference>
<organism evidence="19 20">
    <name type="scientific">Macaca mulatta</name>
    <name type="common">Rhesus macaque</name>
    <dbReference type="NCBI Taxonomy" id="9544"/>
    <lineage>
        <taxon>Eukaryota</taxon>
        <taxon>Metazoa</taxon>
        <taxon>Chordata</taxon>
        <taxon>Craniata</taxon>
        <taxon>Vertebrata</taxon>
        <taxon>Euteleostomi</taxon>
        <taxon>Mammalia</taxon>
        <taxon>Eutheria</taxon>
        <taxon>Euarchontoglires</taxon>
        <taxon>Primates</taxon>
        <taxon>Haplorrhini</taxon>
        <taxon>Catarrhini</taxon>
        <taxon>Cercopithecidae</taxon>
        <taxon>Cercopithecinae</taxon>
        <taxon>Macaca</taxon>
    </lineage>
</organism>
<keyword evidence="13 16" id="KW-0324">Glycolysis</keyword>
<dbReference type="Gene3D" id="3.20.20.60">
    <property type="entry name" value="Phosphoenolpyruvate-binding domains"/>
    <property type="match status" value="1"/>
</dbReference>
<dbReference type="InterPro" id="IPR015795">
    <property type="entry name" value="Pyrv_Knase_C"/>
</dbReference>
<dbReference type="FunFam" id="3.40.1380.20:FF:000002">
    <property type="entry name" value="Pyruvate kinase"/>
    <property type="match status" value="1"/>
</dbReference>
<dbReference type="PaxDb" id="9544-ENSMMUP00000005543"/>
<evidence type="ECO:0000256" key="8">
    <source>
        <dbReference type="ARBA" id="ARBA00022723"/>
    </source>
</evidence>
<dbReference type="AlphaFoldDB" id="A0A1D5R021"/>
<dbReference type="UniPathway" id="UPA00109">
    <property type="reaction ID" value="UER00188"/>
</dbReference>
<name>A0A1D5R021_MACMU</name>